<name>A0A3L8SDH3_CHLGU</name>
<dbReference type="OrthoDB" id="2505895at2759"/>
<dbReference type="Gene3D" id="3.40.850.10">
    <property type="entry name" value="Kinesin motor domain"/>
    <property type="match status" value="1"/>
</dbReference>
<feature type="region of interest" description="Disordered" evidence="3">
    <location>
        <begin position="464"/>
        <end position="490"/>
    </location>
</feature>
<feature type="compositionally biased region" description="Basic and acidic residues" evidence="3">
    <location>
        <begin position="573"/>
        <end position="586"/>
    </location>
</feature>
<dbReference type="EMBL" id="QUSF01000030">
    <property type="protein sequence ID" value="RLV99854.1"/>
    <property type="molecule type" value="Genomic_DNA"/>
</dbReference>
<feature type="compositionally biased region" description="Basic and acidic residues" evidence="3">
    <location>
        <begin position="150"/>
        <end position="161"/>
    </location>
</feature>
<proteinExistence type="predicted"/>
<dbReference type="SUPFAM" id="SSF52540">
    <property type="entry name" value="P-loop containing nucleoside triphosphate hydrolases"/>
    <property type="match status" value="1"/>
</dbReference>
<organism evidence="4 5">
    <name type="scientific">Chloebia gouldiae</name>
    <name type="common">Gouldian finch</name>
    <name type="synonym">Erythrura gouldiae</name>
    <dbReference type="NCBI Taxonomy" id="44316"/>
    <lineage>
        <taxon>Eukaryota</taxon>
        <taxon>Metazoa</taxon>
        <taxon>Chordata</taxon>
        <taxon>Craniata</taxon>
        <taxon>Vertebrata</taxon>
        <taxon>Euteleostomi</taxon>
        <taxon>Archelosauria</taxon>
        <taxon>Archosauria</taxon>
        <taxon>Dinosauria</taxon>
        <taxon>Saurischia</taxon>
        <taxon>Theropoda</taxon>
        <taxon>Coelurosauria</taxon>
        <taxon>Aves</taxon>
        <taxon>Neognathae</taxon>
        <taxon>Neoaves</taxon>
        <taxon>Telluraves</taxon>
        <taxon>Australaves</taxon>
        <taxon>Passeriformes</taxon>
        <taxon>Passeroidea</taxon>
        <taxon>Passeridae</taxon>
        <taxon>Chloebia</taxon>
    </lineage>
</organism>
<feature type="region of interest" description="Disordered" evidence="3">
    <location>
        <begin position="565"/>
        <end position="615"/>
    </location>
</feature>
<dbReference type="InterPro" id="IPR027417">
    <property type="entry name" value="P-loop_NTPase"/>
</dbReference>
<feature type="compositionally biased region" description="Low complexity" evidence="3">
    <location>
        <begin position="136"/>
        <end position="145"/>
    </location>
</feature>
<evidence type="ECO:0000256" key="3">
    <source>
        <dbReference type="SAM" id="MobiDB-lite"/>
    </source>
</evidence>
<accession>A0A3L8SDH3</accession>
<feature type="non-terminal residue" evidence="4">
    <location>
        <position position="615"/>
    </location>
</feature>
<reference evidence="4 5" key="1">
    <citation type="journal article" date="2018" name="Proc. R. Soc. B">
        <title>A non-coding region near Follistatin controls head colour polymorphism in the Gouldian finch.</title>
        <authorList>
            <person name="Toomey M.B."/>
            <person name="Marques C.I."/>
            <person name="Andrade P."/>
            <person name="Araujo P.M."/>
            <person name="Sabatino S."/>
            <person name="Gazda M.A."/>
            <person name="Afonso S."/>
            <person name="Lopes R.J."/>
            <person name="Corbo J.C."/>
            <person name="Carneiro M."/>
        </authorList>
    </citation>
    <scope>NUCLEOTIDE SEQUENCE [LARGE SCALE GENOMIC DNA]</scope>
    <source>
        <strain evidence="4">Red01</strain>
        <tissue evidence="4">Muscle</tissue>
    </source>
</reference>
<feature type="compositionally biased region" description="Basic and acidic residues" evidence="3">
    <location>
        <begin position="45"/>
        <end position="62"/>
    </location>
</feature>
<dbReference type="AlphaFoldDB" id="A0A3L8SDH3"/>
<dbReference type="GO" id="GO:0005524">
    <property type="term" value="F:ATP binding"/>
    <property type="evidence" value="ECO:0007669"/>
    <property type="project" value="UniProtKB-KW"/>
</dbReference>
<evidence type="ECO:0000313" key="4">
    <source>
        <dbReference type="EMBL" id="RLV99854.1"/>
    </source>
</evidence>
<protein>
    <submittedName>
        <fullName evidence="4">Uncharacterized protein</fullName>
    </submittedName>
</protein>
<gene>
    <name evidence="4" type="ORF">DV515_00009404</name>
</gene>
<evidence type="ECO:0000256" key="2">
    <source>
        <dbReference type="ARBA" id="ARBA00022840"/>
    </source>
</evidence>
<evidence type="ECO:0000256" key="1">
    <source>
        <dbReference type="ARBA" id="ARBA00022741"/>
    </source>
</evidence>
<feature type="compositionally biased region" description="Basic and acidic residues" evidence="3">
    <location>
        <begin position="250"/>
        <end position="331"/>
    </location>
</feature>
<feature type="region of interest" description="Disordered" evidence="3">
    <location>
        <begin position="30"/>
        <end position="414"/>
    </location>
</feature>
<feature type="non-terminal residue" evidence="4">
    <location>
        <position position="1"/>
    </location>
</feature>
<keyword evidence="1" id="KW-0547">Nucleotide-binding</keyword>
<dbReference type="InterPro" id="IPR036961">
    <property type="entry name" value="Kinesin_motor_dom_sf"/>
</dbReference>
<evidence type="ECO:0000313" key="5">
    <source>
        <dbReference type="Proteomes" id="UP000276834"/>
    </source>
</evidence>
<keyword evidence="5" id="KW-1185">Reference proteome</keyword>
<comment type="caution">
    <text evidence="4">The sequence shown here is derived from an EMBL/GenBank/DDBJ whole genome shotgun (WGS) entry which is preliminary data.</text>
</comment>
<dbReference type="Proteomes" id="UP000276834">
    <property type="component" value="Unassembled WGS sequence"/>
</dbReference>
<feature type="compositionally biased region" description="Pro residues" evidence="3">
    <location>
        <begin position="111"/>
        <end position="128"/>
    </location>
</feature>
<keyword evidence="2" id="KW-0067">ATP-binding</keyword>
<sequence length="615" mass="64632">IRDEDRGPPPSAPPLLLSVIPGGFIKQLVRETEQEAKAARRRKESRVGTKEEPSGTDGEARAGDGPAARGGRASEGTLRNGQKAEGQGGKGVTAPPHKELPPVLGTVPSKTPAPAPGPAAPAPKPAETPPKKAETSPKSAAPAPKLAETPPKRVEIPRKPAETSSKTAEIPPKPAETTPKPSDTTPKPAETPPPGAAKVGKPLWPRKSPKDSFLGSSPPAPAPAPSQGPQHGSKVPGKEGDTPKGTVPESTKEKGTVSESTKKEKGTVPESTRKEKGTPLKHEEPPAKVKAQRELLSARKEPEKMKKDVGGGKKEPREIKKPEKTTNKSEGLEAEPGGIQEKSTDVGKEVGKVKEELGKGKEMLKESKGIGKSTDKDQPKETSGRSKEMSKSKEKDKDKEASSESTDKEQAPRDVWYEAEKVWLIQQDGFALDVSGAESSGCCAPRGPALGLAPWHTTQPALPRAVPPQGHSPASPAATQLKPDVGTPELPAGRVRVRRDEDGTVTEVDEDSVQRTNPPSLDQAEDLATLISLNECSVMNTLRQRFRARLPCTYAGPSLVAIGTGPAPADGAGKVREGTGGREIPRGKRPPTLPGTAAEGAGRGGAGRWHRETVT</sequence>
<feature type="compositionally biased region" description="Basic and acidic residues" evidence="3">
    <location>
        <begin position="342"/>
        <end position="414"/>
    </location>
</feature>
<feature type="compositionally biased region" description="Low complexity" evidence="3">
    <location>
        <begin position="177"/>
        <end position="188"/>
    </location>
</feature>